<organism evidence="1 2">
    <name type="scientific">Psychracetigena formicireducens</name>
    <dbReference type="NCBI Taxonomy" id="2986056"/>
    <lineage>
        <taxon>Bacteria</taxon>
        <taxon>Bacillati</taxon>
        <taxon>Candidatus Lithacetigenota</taxon>
        <taxon>Candidatus Psychracetigena</taxon>
    </lineage>
</organism>
<comment type="caution">
    <text evidence="1">The sequence shown here is derived from an EMBL/GenBank/DDBJ whole genome shotgun (WGS) entry which is preliminary data.</text>
</comment>
<dbReference type="AlphaFoldDB" id="A0A9E2BIH5"/>
<reference evidence="1 2" key="1">
    <citation type="journal article" date="2021" name="bioRxiv">
        <title>Unique metabolic strategies in Hadean analogues reveal hints for primordial physiology.</title>
        <authorList>
            <person name="Nobu M.K."/>
            <person name="Nakai R."/>
            <person name="Tamazawa S."/>
            <person name="Mori H."/>
            <person name="Toyoda A."/>
            <person name="Ijiri A."/>
            <person name="Suzuki S."/>
            <person name="Kurokawa K."/>
            <person name="Kamagata Y."/>
            <person name="Tamaki H."/>
        </authorList>
    </citation>
    <scope>NUCLEOTIDE SEQUENCE [LARGE SCALE GENOMIC DNA]</scope>
    <source>
        <strain evidence="1">BS525</strain>
    </source>
</reference>
<dbReference type="Proteomes" id="UP000811545">
    <property type="component" value="Unassembled WGS sequence"/>
</dbReference>
<dbReference type="EMBL" id="QLTW01000021">
    <property type="protein sequence ID" value="MBT9144760.1"/>
    <property type="molecule type" value="Genomic_DNA"/>
</dbReference>
<accession>A0A9E2BIH5</accession>
<gene>
    <name evidence="1" type="ORF">DDT42_00608</name>
</gene>
<name>A0A9E2BIH5_PSYF1</name>
<protein>
    <submittedName>
        <fullName evidence="1">Uncharacterized protein</fullName>
    </submittedName>
</protein>
<proteinExistence type="predicted"/>
<evidence type="ECO:0000313" key="1">
    <source>
        <dbReference type="EMBL" id="MBT9144760.1"/>
    </source>
</evidence>
<evidence type="ECO:0000313" key="2">
    <source>
        <dbReference type="Proteomes" id="UP000811545"/>
    </source>
</evidence>
<sequence length="82" mass="9237">MILDGTFLHRPKSIVVLMDGESNAIISGIYGISENSEKQLIEFLLPLKERGLFPRSCTVDGNPQAIRVLRTLWPDIIIQRCV</sequence>